<gene>
    <name evidence="1" type="ORF">Cabys_2525</name>
</gene>
<dbReference type="KEGG" id="caby:Cabys_2525"/>
<accession>A0A1J1CBA6</accession>
<organism evidence="1 2">
    <name type="scientific">Caldithrix abyssi DSM 13497</name>
    <dbReference type="NCBI Taxonomy" id="880073"/>
    <lineage>
        <taxon>Bacteria</taxon>
        <taxon>Pseudomonadati</taxon>
        <taxon>Calditrichota</taxon>
        <taxon>Calditrichia</taxon>
        <taxon>Calditrichales</taxon>
        <taxon>Calditrichaceae</taxon>
        <taxon>Caldithrix</taxon>
    </lineage>
</organism>
<dbReference type="EMBL" id="CP018099">
    <property type="protein sequence ID" value="APF19274.1"/>
    <property type="molecule type" value="Genomic_DNA"/>
</dbReference>
<evidence type="ECO:0000313" key="2">
    <source>
        <dbReference type="Proteomes" id="UP000183868"/>
    </source>
</evidence>
<reference evidence="1 2" key="1">
    <citation type="submission" date="2016-11" db="EMBL/GenBank/DDBJ databases">
        <title>Genomic analysis of Caldithrix abyssi and proposal of a novel bacterial phylum Caldithrichaeota.</title>
        <authorList>
            <person name="Kublanov I."/>
            <person name="Sigalova O."/>
            <person name="Gavrilov S."/>
            <person name="Lebedinsky A."/>
            <person name="Ivanova N."/>
            <person name="Daum C."/>
            <person name="Reddy T."/>
            <person name="Klenk H.P."/>
            <person name="Goker M."/>
            <person name="Reva O."/>
            <person name="Miroshnichenko M."/>
            <person name="Kyprides N."/>
            <person name="Woyke T."/>
            <person name="Gelfand M."/>
        </authorList>
    </citation>
    <scope>NUCLEOTIDE SEQUENCE [LARGE SCALE GENOMIC DNA]</scope>
    <source>
        <strain evidence="1 2">LF13</strain>
    </source>
</reference>
<sequence length="44" mass="5603">MMEIIFLVILVFAFIFFLFYSRREGRRLHEAQRRLKNKIKDHYR</sequence>
<protein>
    <submittedName>
        <fullName evidence="1">Uncharacterized protein</fullName>
    </submittedName>
</protein>
<dbReference type="Proteomes" id="UP000183868">
    <property type="component" value="Chromosome"/>
</dbReference>
<name>A0A1J1CBA6_CALAY</name>
<dbReference type="AlphaFoldDB" id="A0A1J1CBA6"/>
<proteinExistence type="predicted"/>
<evidence type="ECO:0000313" key="1">
    <source>
        <dbReference type="EMBL" id="APF19274.1"/>
    </source>
</evidence>